<accession>A0ABZ2LK00</accession>
<dbReference type="EMBL" id="CP089983">
    <property type="protein sequence ID" value="WXB09884.1"/>
    <property type="molecule type" value="Genomic_DNA"/>
</dbReference>
<proteinExistence type="predicted"/>
<dbReference type="Proteomes" id="UP001374803">
    <property type="component" value="Chromosome"/>
</dbReference>
<dbReference type="RefSeq" id="WP_394839558.1">
    <property type="nucleotide sequence ID" value="NZ_CP089929.1"/>
</dbReference>
<sequence length="583" mass="65923">MSADFKNFPTSVFDGQEINFDVEFIPKKPDATHTFVWTLIAKSDTTPPDKQPPPIVLPKLLRLEARVDKIVASFAWRVEKRNTENILTVDVRENGESLSPTSQPFTALAGSIPQVAGEAFNEVSAQANKNGAFPVALQSGPGPVTALSDEGLWVQILAATRAISFDAYARFLQKNFGYKDDGGLGVSGSQPSCPPASFFTGTRTYARIKEVTERFMRERCIVGEPGSDDDEKAFLAEAIQEGTLRLRRAAQGDPLKTPFPNIEQVQKGLPLATEDLQTFIKCIDSSFRDVCLVELIWTYWHEEAMLVQTLKAISRRFQNRSAPNGRDPLANLEIDPLRPLNNLLWGYIQDEQYRLSVLRRAHEYEHHYGISLDGKAVTDVRPADRRSKFLESFHNLLYRSIQFYKQDDDKTVSADGFPVLNAIKETHYLVSAGAHNQFGDLPSTSRQEMLIEQWILGRPEMREFLRGRPMVPYPEPWMDRVDAMKSLQGWTDVSVVHFRDLGIFGEQLLLSIRHGSWARQNDPAAGMNWARFWRQEVQGYIHAYRATTGVDLTTEPTDSRFARERVLPPAVLLRKRLVAQGVR</sequence>
<organism evidence="1 2">
    <name type="scientific">Pendulispora rubella</name>
    <dbReference type="NCBI Taxonomy" id="2741070"/>
    <lineage>
        <taxon>Bacteria</taxon>
        <taxon>Pseudomonadati</taxon>
        <taxon>Myxococcota</taxon>
        <taxon>Myxococcia</taxon>
        <taxon>Myxococcales</taxon>
        <taxon>Sorangiineae</taxon>
        <taxon>Pendulisporaceae</taxon>
        <taxon>Pendulispora</taxon>
    </lineage>
</organism>
<reference evidence="1" key="1">
    <citation type="submission" date="2021-12" db="EMBL/GenBank/DDBJ databases">
        <title>Discovery of the Pendulisporaceae a myxobacterial family with distinct sporulation behavior and unique specialized metabolism.</title>
        <authorList>
            <person name="Garcia R."/>
            <person name="Popoff A."/>
            <person name="Bader C.D."/>
            <person name="Loehr J."/>
            <person name="Walesch S."/>
            <person name="Walt C."/>
            <person name="Boldt J."/>
            <person name="Bunk B."/>
            <person name="Haeckl F.J.F.P.J."/>
            <person name="Gunesch A.P."/>
            <person name="Birkelbach J."/>
            <person name="Nuebel U."/>
            <person name="Pietschmann T."/>
            <person name="Bach T."/>
            <person name="Mueller R."/>
        </authorList>
    </citation>
    <scope>NUCLEOTIDE SEQUENCE</scope>
    <source>
        <strain evidence="1">MSr11367</strain>
    </source>
</reference>
<protein>
    <submittedName>
        <fullName evidence="1">Uncharacterized protein</fullName>
    </submittedName>
</protein>
<evidence type="ECO:0000313" key="2">
    <source>
        <dbReference type="Proteomes" id="UP001374803"/>
    </source>
</evidence>
<evidence type="ECO:0000313" key="1">
    <source>
        <dbReference type="EMBL" id="WXB09884.1"/>
    </source>
</evidence>
<keyword evidence="2" id="KW-1185">Reference proteome</keyword>
<name>A0ABZ2LK00_9BACT</name>
<gene>
    <name evidence="1" type="ORF">LVJ94_21980</name>
</gene>